<dbReference type="GO" id="GO:0016020">
    <property type="term" value="C:membrane"/>
    <property type="evidence" value="ECO:0007669"/>
    <property type="project" value="TreeGrafter"/>
</dbReference>
<dbReference type="SUPFAM" id="SSF51445">
    <property type="entry name" value="(Trans)glycosidases"/>
    <property type="match status" value="1"/>
</dbReference>
<dbReference type="SUPFAM" id="SSF49384">
    <property type="entry name" value="Carbohydrate-binding domain"/>
    <property type="match status" value="1"/>
</dbReference>
<dbReference type="PRINTS" id="PR00738">
    <property type="entry name" value="GLHYDRLASE20"/>
</dbReference>
<feature type="domain" description="Chitobiase/beta-hexosaminidases N-terminal" evidence="9">
    <location>
        <begin position="29"/>
        <end position="205"/>
    </location>
</feature>
<dbReference type="Pfam" id="PF03174">
    <property type="entry name" value="CHB_HEX_C"/>
    <property type="match status" value="1"/>
</dbReference>
<dbReference type="Gene3D" id="2.60.40.10">
    <property type="entry name" value="Immunoglobulins"/>
    <property type="match status" value="1"/>
</dbReference>
<evidence type="ECO:0000256" key="7">
    <source>
        <dbReference type="ARBA" id="ARBA00033000"/>
    </source>
</evidence>
<dbReference type="InterPro" id="IPR008965">
    <property type="entry name" value="CBM2/CBM3_carb-bd_dom_sf"/>
</dbReference>
<dbReference type="Gene3D" id="3.20.20.80">
    <property type="entry name" value="Glycosidases"/>
    <property type="match status" value="1"/>
</dbReference>
<comment type="similarity">
    <text evidence="2">Belongs to the glycosyl hydrolase 20 family.</text>
</comment>
<dbReference type="InterPro" id="IPR014756">
    <property type="entry name" value="Ig_E-set"/>
</dbReference>
<evidence type="ECO:0000256" key="1">
    <source>
        <dbReference type="ARBA" id="ARBA00001231"/>
    </source>
</evidence>
<protein>
    <recommendedName>
        <fullName evidence="3">beta-N-acetylhexosaminidase</fullName>
        <ecNumber evidence="3">3.2.1.52</ecNumber>
    </recommendedName>
    <alternativeName>
        <fullName evidence="6">Beta-N-acetylhexosaminidase</fullName>
    </alternativeName>
    <alternativeName>
        <fullName evidence="7">N-acetyl-beta-glucosaminidase</fullName>
    </alternativeName>
</protein>
<accession>A0A433U4C0</accession>
<dbReference type="InterPro" id="IPR015882">
    <property type="entry name" value="HEX_bac_N"/>
</dbReference>
<dbReference type="GO" id="GO:0004563">
    <property type="term" value="F:beta-N-acetylhexosaminidase activity"/>
    <property type="evidence" value="ECO:0007669"/>
    <property type="project" value="UniProtKB-EC"/>
</dbReference>
<evidence type="ECO:0000313" key="11">
    <source>
        <dbReference type="Proteomes" id="UP000271974"/>
    </source>
</evidence>
<dbReference type="GO" id="GO:0030247">
    <property type="term" value="F:polysaccharide binding"/>
    <property type="evidence" value="ECO:0007669"/>
    <property type="project" value="InterPro"/>
</dbReference>
<keyword evidence="5" id="KW-0326">Glycosidase</keyword>
<evidence type="ECO:0000313" key="10">
    <source>
        <dbReference type="EMBL" id="RUS88651.1"/>
    </source>
</evidence>
<dbReference type="AlphaFoldDB" id="A0A433U4C0"/>
<dbReference type="InterPro" id="IPR017853">
    <property type="entry name" value="GH"/>
</dbReference>
<dbReference type="STRING" id="188477.A0A433U4C0"/>
<dbReference type="InterPro" id="IPR012291">
    <property type="entry name" value="CBM2_carb-bd_dom_sf"/>
</dbReference>
<dbReference type="Gene3D" id="2.60.40.290">
    <property type="match status" value="1"/>
</dbReference>
<dbReference type="SUPFAM" id="SSF81296">
    <property type="entry name" value="E set domains"/>
    <property type="match status" value="1"/>
</dbReference>
<dbReference type="Gene3D" id="3.30.379.10">
    <property type="entry name" value="Chitobiase/beta-hexosaminidase domain 2-like"/>
    <property type="match status" value="1"/>
</dbReference>
<comment type="caution">
    <text evidence="10">The sequence shown here is derived from an EMBL/GenBank/DDBJ whole genome shotgun (WGS) entry which is preliminary data.</text>
</comment>
<dbReference type="PANTHER" id="PTHR22600:SF57">
    <property type="entry name" value="BETA-N-ACETYLHEXOSAMINIDASE"/>
    <property type="match status" value="1"/>
</dbReference>
<evidence type="ECO:0000256" key="6">
    <source>
        <dbReference type="ARBA" id="ARBA00030512"/>
    </source>
</evidence>
<dbReference type="EMBL" id="RQTK01000077">
    <property type="protein sequence ID" value="RUS88651.1"/>
    <property type="molecule type" value="Genomic_DNA"/>
</dbReference>
<dbReference type="GO" id="GO:0005975">
    <property type="term" value="P:carbohydrate metabolic process"/>
    <property type="evidence" value="ECO:0007669"/>
    <property type="project" value="InterPro"/>
</dbReference>
<dbReference type="InterPro" id="IPR004867">
    <property type="entry name" value="CHB_C_dom"/>
</dbReference>
<dbReference type="SMART" id="SM01081">
    <property type="entry name" value="CHB_HEX"/>
    <property type="match status" value="1"/>
</dbReference>
<evidence type="ECO:0000256" key="2">
    <source>
        <dbReference type="ARBA" id="ARBA00006285"/>
    </source>
</evidence>
<dbReference type="Proteomes" id="UP000271974">
    <property type="component" value="Unassembled WGS sequence"/>
</dbReference>
<proteinExistence type="inferred from homology"/>
<evidence type="ECO:0000256" key="4">
    <source>
        <dbReference type="ARBA" id="ARBA00022801"/>
    </source>
</evidence>
<dbReference type="InterPro" id="IPR025705">
    <property type="entry name" value="Beta_hexosaminidase_sua/sub"/>
</dbReference>
<dbReference type="PANTHER" id="PTHR22600">
    <property type="entry name" value="BETA-HEXOSAMINIDASE"/>
    <property type="match status" value="1"/>
</dbReference>
<evidence type="ECO:0000256" key="8">
    <source>
        <dbReference type="PIRSR" id="PIRSR625705-1"/>
    </source>
</evidence>
<dbReference type="OrthoDB" id="428480at2759"/>
<evidence type="ECO:0000256" key="5">
    <source>
        <dbReference type="ARBA" id="ARBA00023295"/>
    </source>
</evidence>
<dbReference type="EC" id="3.2.1.52" evidence="3"/>
<evidence type="ECO:0000256" key="3">
    <source>
        <dbReference type="ARBA" id="ARBA00012663"/>
    </source>
</evidence>
<feature type="active site" description="Proton donor" evidence="8">
    <location>
        <position position="582"/>
    </location>
</feature>
<evidence type="ECO:0000259" key="9">
    <source>
        <dbReference type="SMART" id="SM01081"/>
    </source>
</evidence>
<comment type="catalytic activity">
    <reaction evidence="1">
        <text>Hydrolysis of terminal non-reducing N-acetyl-D-hexosamine residues in N-acetyl-beta-D-hexosaminides.</text>
        <dbReference type="EC" id="3.2.1.52"/>
    </reaction>
</comment>
<dbReference type="InterPro" id="IPR015883">
    <property type="entry name" value="Glyco_hydro_20_cat"/>
</dbReference>
<dbReference type="InterPro" id="IPR004866">
    <property type="entry name" value="CHB/HEX_N_dom"/>
</dbReference>
<dbReference type="Pfam" id="PF03173">
    <property type="entry name" value="CHB_HEX"/>
    <property type="match status" value="1"/>
</dbReference>
<keyword evidence="4" id="KW-0378">Hydrolase</keyword>
<sequence length="918" mass="103328">MLETDALQSLDNKNAISAYNQEQLDTLASTLGIKYQVEDNLTGGISLYSASITLTNHSSITLGYCADSDLNHQWSIYFSHLRMVEPNFLPIDPCVDLEYSGIRFSHVNGSIFKLSPLKSFLPLRKGASVNIKFNGQHYSASRSDVLPNWYIHREGTEPRVIKSTEGESLDFVGPFDTPKRYKRFDYKLSSGKRRYDIYQPFTPEVRFHRYQPVSSSSSSSLLSTNATSCQLKHVIPTPYTLDIKESENCVDILSGDWTILASKGHFEKEAQYLSAKTGIPLSKAASDTKLGQTKVITLTQKQTSSPGAGLVESEAYKLEVDGTNQAIQICANSGAGAFYGVQTLLSLASSGSSLPKDSSRPGHQPIPSCSVHDAPRYSYRGMHADISRNFQPKCEILKLLDLMATYKMNKFHFHLTDDEGWRLEIPGLEELTEIGSKRGHDPKENTCLLPLLGSGPFLEGLGCGYYSVEDYKDILRYANDRHIEVIPEIDMPGHSHAAVRAMKVRYDRLMAKGKKKEAKQYLLSEPNIPSNSHAFSVQMLADNSMNPGLESTYAFVDKIITELKQMHKDIQPLRVFHLGGDEVPYEAWDESVACLSLVDSNEVDSMEDLMEYFVLRVATQAHNHGLELGAWQDGIVVNKSEPYRRHKFKNSNVSVYFWRNVWEKGQAYDAHKLANEGYEVILAPGTHLYFDHPHEPDPEERGLFWACRFVDTRKVFSFMPADIMANADVRLTGESLTRADLKAIRESEDYTELKKPDNIKGLQGQIWTELVRTSQQFHEMICPRVIALAERAWHCAPWEGQPSDKRVKAQEQDWFEFASTLGHKELCRLETEDVPYHIPPPGARLTGDGHLELSCCYPGLPLFYSVDGGVSWIQYQALVGVEAFEEVLVKASSHNGKYQSRVTKVDVRSYAESDEQCN</sequence>
<dbReference type="InterPro" id="IPR029018">
    <property type="entry name" value="Hex-like_dom2"/>
</dbReference>
<dbReference type="Pfam" id="PF00728">
    <property type="entry name" value="Glyco_hydro_20"/>
    <property type="match status" value="1"/>
</dbReference>
<gene>
    <name evidence="10" type="ORF">EGW08_003610</name>
</gene>
<name>A0A433U4C0_ELYCH</name>
<dbReference type="InterPro" id="IPR013783">
    <property type="entry name" value="Ig-like_fold"/>
</dbReference>
<reference evidence="10 11" key="1">
    <citation type="submission" date="2019-01" db="EMBL/GenBank/DDBJ databases">
        <title>A draft genome assembly of the solar-powered sea slug Elysia chlorotica.</title>
        <authorList>
            <person name="Cai H."/>
            <person name="Li Q."/>
            <person name="Fang X."/>
            <person name="Li J."/>
            <person name="Curtis N.E."/>
            <person name="Altenburger A."/>
            <person name="Shibata T."/>
            <person name="Feng M."/>
            <person name="Maeda T."/>
            <person name="Schwartz J.A."/>
            <person name="Shigenobu S."/>
            <person name="Lundholm N."/>
            <person name="Nishiyama T."/>
            <person name="Yang H."/>
            <person name="Hasebe M."/>
            <person name="Li S."/>
            <person name="Pierce S.K."/>
            <person name="Wang J."/>
        </authorList>
    </citation>
    <scope>NUCLEOTIDE SEQUENCE [LARGE SCALE GENOMIC DNA]</scope>
    <source>
        <strain evidence="10">EC2010</strain>
        <tissue evidence="10">Whole organism of an adult</tissue>
    </source>
</reference>
<dbReference type="Pfam" id="PF02838">
    <property type="entry name" value="Glyco_hydro_20b"/>
    <property type="match status" value="1"/>
</dbReference>
<keyword evidence="11" id="KW-1185">Reference proteome</keyword>
<dbReference type="GO" id="GO:0030203">
    <property type="term" value="P:glycosaminoglycan metabolic process"/>
    <property type="evidence" value="ECO:0007669"/>
    <property type="project" value="TreeGrafter"/>
</dbReference>
<dbReference type="SUPFAM" id="SSF55545">
    <property type="entry name" value="beta-N-acetylhexosaminidase-like domain"/>
    <property type="match status" value="1"/>
</dbReference>
<organism evidence="10 11">
    <name type="scientific">Elysia chlorotica</name>
    <name type="common">Eastern emerald elysia</name>
    <name type="synonym">Sea slug</name>
    <dbReference type="NCBI Taxonomy" id="188477"/>
    <lineage>
        <taxon>Eukaryota</taxon>
        <taxon>Metazoa</taxon>
        <taxon>Spiralia</taxon>
        <taxon>Lophotrochozoa</taxon>
        <taxon>Mollusca</taxon>
        <taxon>Gastropoda</taxon>
        <taxon>Heterobranchia</taxon>
        <taxon>Euthyneura</taxon>
        <taxon>Panpulmonata</taxon>
        <taxon>Sacoglossa</taxon>
        <taxon>Placobranchoidea</taxon>
        <taxon>Plakobranchidae</taxon>
        <taxon>Elysia</taxon>
    </lineage>
</organism>